<keyword evidence="3" id="KW-1185">Reference proteome</keyword>
<dbReference type="GeneID" id="34580153"/>
<evidence type="ECO:0000313" key="3">
    <source>
        <dbReference type="Proteomes" id="UP000177622"/>
    </source>
</evidence>
<gene>
    <name evidence="2" type="ORF">PENARI_c022G08757</name>
</gene>
<dbReference type="InterPro" id="IPR004354">
    <property type="entry name" value="Meiotic_Rec114"/>
</dbReference>
<accession>A0A1F5L7R2</accession>
<feature type="compositionally biased region" description="Polar residues" evidence="1">
    <location>
        <begin position="376"/>
        <end position="388"/>
    </location>
</feature>
<feature type="region of interest" description="Disordered" evidence="1">
    <location>
        <begin position="414"/>
        <end position="464"/>
    </location>
</feature>
<proteinExistence type="predicted"/>
<name>A0A1F5L7R2_PENAI</name>
<dbReference type="Proteomes" id="UP000177622">
    <property type="component" value="Unassembled WGS sequence"/>
</dbReference>
<feature type="region of interest" description="Disordered" evidence="1">
    <location>
        <begin position="302"/>
        <end position="388"/>
    </location>
</feature>
<feature type="compositionally biased region" description="Polar residues" evidence="1">
    <location>
        <begin position="335"/>
        <end position="345"/>
    </location>
</feature>
<dbReference type="Pfam" id="PF03525">
    <property type="entry name" value="Meiotic_rec114"/>
    <property type="match status" value="1"/>
</dbReference>
<evidence type="ECO:0000256" key="1">
    <source>
        <dbReference type="SAM" id="MobiDB-lite"/>
    </source>
</evidence>
<dbReference type="STRING" id="1835702.A0A1F5L7R2"/>
<sequence length="521" mass="57165">MQHLQPLQPLQPHIPQVLRLTIVKFSHTTTAIDHIGPLAWNHVTGNGDLVCIFEKLQGTPSAPATLIQRVVRGDVILENVNLTDLVQMTASRSHSFSSRTMPKFPFAAVVKLPCLAIKYPEGGTHIRRFQIKFTTESDYTTALALLSEIGCPLTEGSTPAPRPTPSVSSWASGHLSHAPRVVNPSTSVGSIGAPFNHIGAYGSQRTSNHLVYSREVIHSNTLFIAAPLRASSPASTVSYAPCRFGPSPPTFNRLTQNIEPAAMAPLQTIHVPHALYQVPELSSSQLSAVSAVHNIDQLNQMLPPKRDLPFQKPPTKKPRSASLTRTTEIRPQPGRFSSSQPTESARSQERVRHPLHAVMQSEPSDLDTSLLECQPRPSSEQNSYPEASQTSLAYGDLLTTQEGPSINRTIEHLAQKPSIQKTPQSRTQTDATKEINNTDGTQDPLLPLPPPPNPNPATPAPAPHTAAVMPEDYLARYITAPTPERVAFLENWMCELIEDDRFMTLCQDVEGTWRRFAFGKK</sequence>
<comment type="caution">
    <text evidence="2">The sequence shown here is derived from an EMBL/GenBank/DDBJ whole genome shotgun (WGS) entry which is preliminary data.</text>
</comment>
<protein>
    <submittedName>
        <fullName evidence="2">Uncharacterized protein</fullName>
    </submittedName>
</protein>
<dbReference type="OrthoDB" id="5360255at2759"/>
<dbReference type="AlphaFoldDB" id="A0A1F5L7R2"/>
<dbReference type="RefSeq" id="XP_022484716.1">
    <property type="nucleotide sequence ID" value="XM_022635419.1"/>
</dbReference>
<reference evidence="2 3" key="1">
    <citation type="journal article" date="2016" name="Sci. Rep.">
        <title>Penicillium arizonense, a new, genome sequenced fungal species, reveals a high chemical diversity in secreted metabolites.</title>
        <authorList>
            <person name="Grijseels S."/>
            <person name="Nielsen J.C."/>
            <person name="Randelovic M."/>
            <person name="Nielsen J."/>
            <person name="Nielsen K.F."/>
            <person name="Workman M."/>
            <person name="Frisvad J.C."/>
        </authorList>
    </citation>
    <scope>NUCLEOTIDE SEQUENCE [LARGE SCALE GENOMIC DNA]</scope>
    <source>
        <strain evidence="2 3">CBS 141311</strain>
    </source>
</reference>
<dbReference type="GO" id="GO:0007131">
    <property type="term" value="P:reciprocal meiotic recombination"/>
    <property type="evidence" value="ECO:0007669"/>
    <property type="project" value="InterPro"/>
</dbReference>
<dbReference type="EMBL" id="LXJU01000022">
    <property type="protein sequence ID" value="OGE49264.1"/>
    <property type="molecule type" value="Genomic_DNA"/>
</dbReference>
<feature type="compositionally biased region" description="Pro residues" evidence="1">
    <location>
        <begin position="446"/>
        <end position="462"/>
    </location>
</feature>
<organism evidence="2 3">
    <name type="scientific">Penicillium arizonense</name>
    <dbReference type="NCBI Taxonomy" id="1835702"/>
    <lineage>
        <taxon>Eukaryota</taxon>
        <taxon>Fungi</taxon>
        <taxon>Dikarya</taxon>
        <taxon>Ascomycota</taxon>
        <taxon>Pezizomycotina</taxon>
        <taxon>Eurotiomycetes</taxon>
        <taxon>Eurotiomycetidae</taxon>
        <taxon>Eurotiales</taxon>
        <taxon>Aspergillaceae</taxon>
        <taxon>Penicillium</taxon>
    </lineage>
</organism>
<evidence type="ECO:0000313" key="2">
    <source>
        <dbReference type="EMBL" id="OGE49264.1"/>
    </source>
</evidence>
<feature type="compositionally biased region" description="Polar residues" evidence="1">
    <location>
        <begin position="417"/>
        <end position="441"/>
    </location>
</feature>